<keyword evidence="5 7" id="KW-0573">Peptidoglycan synthesis</keyword>
<evidence type="ECO:0000256" key="1">
    <source>
        <dbReference type="ARBA" id="ARBA00004752"/>
    </source>
</evidence>
<evidence type="ECO:0000256" key="3">
    <source>
        <dbReference type="ARBA" id="ARBA00022679"/>
    </source>
</evidence>
<dbReference type="InterPro" id="IPR038063">
    <property type="entry name" value="Transpep_catalytic_dom"/>
</dbReference>
<dbReference type="PANTHER" id="PTHR41533:SF2">
    <property type="entry name" value="BLR7131 PROTEIN"/>
    <property type="match status" value="1"/>
</dbReference>
<proteinExistence type="inferred from homology"/>
<dbReference type="Pfam" id="PF01471">
    <property type="entry name" value="PG_binding_1"/>
    <property type="match status" value="1"/>
</dbReference>
<keyword evidence="10" id="KW-1185">Reference proteome</keyword>
<comment type="pathway">
    <text evidence="1 7">Cell wall biogenesis; peptidoglycan biosynthesis.</text>
</comment>
<keyword evidence="4 7" id="KW-0133">Cell shape</keyword>
<feature type="domain" description="L,D-TPase catalytic" evidence="8">
    <location>
        <begin position="315"/>
        <end position="491"/>
    </location>
</feature>
<dbReference type="CDD" id="cd16913">
    <property type="entry name" value="YkuD_like"/>
    <property type="match status" value="1"/>
</dbReference>
<dbReference type="InterPro" id="IPR005490">
    <property type="entry name" value="LD_TPept_cat_dom"/>
</dbReference>
<reference evidence="9" key="2">
    <citation type="submission" date="2023-01" db="EMBL/GenBank/DDBJ databases">
        <title>Draft genome sequence of Algimonas porphyrae strain NBRC 108216.</title>
        <authorList>
            <person name="Sun Q."/>
            <person name="Mori K."/>
        </authorList>
    </citation>
    <scope>NUCLEOTIDE SEQUENCE</scope>
    <source>
        <strain evidence="9">NBRC 108216</strain>
    </source>
</reference>
<dbReference type="Pfam" id="PF03734">
    <property type="entry name" value="YkuD"/>
    <property type="match status" value="1"/>
</dbReference>
<gene>
    <name evidence="9" type="ORF">GCM10007854_18720</name>
</gene>
<dbReference type="SUPFAM" id="SSF47090">
    <property type="entry name" value="PGBD-like"/>
    <property type="match status" value="1"/>
</dbReference>
<dbReference type="InterPro" id="IPR052905">
    <property type="entry name" value="LD-transpeptidase_YkuD-like"/>
</dbReference>
<reference evidence="9" key="1">
    <citation type="journal article" date="2014" name="Int. J. Syst. Evol. Microbiol.">
        <title>Complete genome of a new Firmicutes species belonging to the dominant human colonic microbiota ('Ruminococcus bicirculans') reveals two chromosomes and a selective capacity to utilize plant glucans.</title>
        <authorList>
            <consortium name="NISC Comparative Sequencing Program"/>
            <person name="Wegmann U."/>
            <person name="Louis P."/>
            <person name="Goesmann A."/>
            <person name="Henrissat B."/>
            <person name="Duncan S.H."/>
            <person name="Flint H.J."/>
        </authorList>
    </citation>
    <scope>NUCLEOTIDE SEQUENCE</scope>
    <source>
        <strain evidence="9">NBRC 108216</strain>
    </source>
</reference>
<comment type="caution">
    <text evidence="9">The sequence shown here is derived from an EMBL/GenBank/DDBJ whole genome shotgun (WGS) entry which is preliminary data.</text>
</comment>
<evidence type="ECO:0000259" key="8">
    <source>
        <dbReference type="PROSITE" id="PS52029"/>
    </source>
</evidence>
<dbReference type="EMBL" id="BSNJ01000004">
    <property type="protein sequence ID" value="GLQ20917.1"/>
    <property type="molecule type" value="Genomic_DNA"/>
</dbReference>
<evidence type="ECO:0000313" key="9">
    <source>
        <dbReference type="EMBL" id="GLQ20917.1"/>
    </source>
</evidence>
<dbReference type="InterPro" id="IPR036366">
    <property type="entry name" value="PGBDSf"/>
</dbReference>
<name>A0ABQ5V3S4_9PROT</name>
<evidence type="ECO:0000256" key="4">
    <source>
        <dbReference type="ARBA" id="ARBA00022960"/>
    </source>
</evidence>
<keyword evidence="3" id="KW-0808">Transferase</keyword>
<dbReference type="InterPro" id="IPR002477">
    <property type="entry name" value="Peptidoglycan-bd-like"/>
</dbReference>
<dbReference type="PANTHER" id="PTHR41533">
    <property type="entry name" value="L,D-TRANSPEPTIDASE HI_1667-RELATED"/>
    <property type="match status" value="1"/>
</dbReference>
<evidence type="ECO:0000313" key="10">
    <source>
        <dbReference type="Proteomes" id="UP001161390"/>
    </source>
</evidence>
<keyword evidence="6 7" id="KW-0961">Cell wall biogenesis/degradation</keyword>
<organism evidence="9 10">
    <name type="scientific">Algimonas porphyrae</name>
    <dbReference type="NCBI Taxonomy" id="1128113"/>
    <lineage>
        <taxon>Bacteria</taxon>
        <taxon>Pseudomonadati</taxon>
        <taxon>Pseudomonadota</taxon>
        <taxon>Alphaproteobacteria</taxon>
        <taxon>Maricaulales</taxon>
        <taxon>Robiginitomaculaceae</taxon>
        <taxon>Algimonas</taxon>
    </lineage>
</organism>
<evidence type="ECO:0000256" key="6">
    <source>
        <dbReference type="ARBA" id="ARBA00023316"/>
    </source>
</evidence>
<feature type="active site" description="Nucleophile" evidence="7">
    <location>
        <position position="466"/>
    </location>
</feature>
<dbReference type="PROSITE" id="PS52029">
    <property type="entry name" value="LD_TPASE"/>
    <property type="match status" value="1"/>
</dbReference>
<dbReference type="InterPro" id="IPR036365">
    <property type="entry name" value="PGBD-like_sf"/>
</dbReference>
<protein>
    <submittedName>
        <fullName evidence="9">Murein L,D-transpeptidase</fullName>
    </submittedName>
</protein>
<accession>A0ABQ5V3S4</accession>
<feature type="active site" description="Proton donor/acceptor" evidence="7">
    <location>
        <position position="447"/>
    </location>
</feature>
<dbReference type="SUPFAM" id="SSF141523">
    <property type="entry name" value="L,D-transpeptidase catalytic domain-like"/>
    <property type="match status" value="1"/>
</dbReference>
<dbReference type="Gene3D" id="2.40.440.10">
    <property type="entry name" value="L,D-transpeptidase catalytic domain-like"/>
    <property type="match status" value="1"/>
</dbReference>
<evidence type="ECO:0000256" key="7">
    <source>
        <dbReference type="PROSITE-ProRule" id="PRU01373"/>
    </source>
</evidence>
<evidence type="ECO:0000256" key="5">
    <source>
        <dbReference type="ARBA" id="ARBA00022984"/>
    </source>
</evidence>
<comment type="similarity">
    <text evidence="2">Belongs to the YkuD family.</text>
</comment>
<dbReference type="InterPro" id="IPR045380">
    <property type="entry name" value="LD_TPept_scaffold_dom"/>
</dbReference>
<sequence length="573" mass="63542">MAETHAPLKRVDGPAIVVESMLGEPKGSEIAAAIEARVMADRIDMTLGKAVSPGAKEAARLAYAQGVFAPIWTRDAAEKLVDANATCKENGIDSGYTDAQIRAAIDARFMGNADARADGDLMLTATWLIMASKLSGGLSDEGGMVKSTMTGPTRSDLVVALRKAGQSDPIATMKEFSSLAPQYSKLRDALKTYRDHAANGGWMKIRDGKEMLEPGMNDPRVPALRERLKAEGYIQPAAFNFFMPVLDDLPETAPTVYDETLAVKVQAFQAAHGLKQDGVIGPATLAALNESVESKIDRIERAMNHWRSRSDLGERHIWVNIPSYRAEAWTGDRLDIAMDTIVGKKRTPTTAFSDEIEYIVANPKWFLPIGLFKRQKLRKLRKDPGYAARHNYVVYDRASGAKVNPHTIDWNEPGVSRKIQMVQTPGPHNALGQLKIIFPNKHSIYLHDTPDRHLFERDVRALSSGCVRLLDPVKMANWLTDGDEGVSTEVFNTTLQSRERERFYLDKHVQVHLTYLPAVVNPDGHVEFPADIYQQFKKPTLAKGTYPDDIVEEQEDLYVEIDGESGSRSDTLQ</sequence>
<dbReference type="Pfam" id="PF20142">
    <property type="entry name" value="Scaffold"/>
    <property type="match status" value="1"/>
</dbReference>
<evidence type="ECO:0000256" key="2">
    <source>
        <dbReference type="ARBA" id="ARBA00005992"/>
    </source>
</evidence>
<dbReference type="Gene3D" id="1.10.101.10">
    <property type="entry name" value="PGBD-like superfamily/PGBD"/>
    <property type="match status" value="1"/>
</dbReference>
<dbReference type="Proteomes" id="UP001161390">
    <property type="component" value="Unassembled WGS sequence"/>
</dbReference>